<protein>
    <recommendedName>
        <fullName evidence="2">Tox-PLDMTX domain-containing protein</fullName>
    </recommendedName>
</protein>
<dbReference type="KEGG" id="kco:BWI95_02690"/>
<feature type="compositionally biased region" description="Low complexity" evidence="1">
    <location>
        <begin position="957"/>
        <end position="968"/>
    </location>
</feature>
<evidence type="ECO:0000313" key="4">
    <source>
        <dbReference type="Proteomes" id="UP000187148"/>
    </source>
</evidence>
<keyword evidence="4" id="KW-1185">Reference proteome</keyword>
<feature type="domain" description="Tox-PLDMTX" evidence="2">
    <location>
        <begin position="2381"/>
        <end position="2487"/>
    </location>
</feature>
<dbReference type="Proteomes" id="UP000187148">
    <property type="component" value="Chromosome"/>
</dbReference>
<gene>
    <name evidence="3" type="ORF">BWI95_02690</name>
</gene>
<feature type="compositionally biased region" description="Basic and acidic residues" evidence="1">
    <location>
        <begin position="1115"/>
        <end position="1129"/>
    </location>
</feature>
<evidence type="ECO:0000259" key="2">
    <source>
        <dbReference type="Pfam" id="PF15645"/>
    </source>
</evidence>
<dbReference type="Pfam" id="PF15645">
    <property type="entry name" value="Tox-PLDMTX"/>
    <property type="match status" value="1"/>
</dbReference>
<accession>A0A807LDA5</accession>
<evidence type="ECO:0000256" key="1">
    <source>
        <dbReference type="SAM" id="MobiDB-lite"/>
    </source>
</evidence>
<proteinExistence type="predicted"/>
<dbReference type="EMBL" id="CP019445">
    <property type="protein sequence ID" value="APZ04050.1"/>
    <property type="molecule type" value="Genomic_DNA"/>
</dbReference>
<feature type="region of interest" description="Disordered" evidence="1">
    <location>
        <begin position="1101"/>
        <end position="1140"/>
    </location>
</feature>
<feature type="region of interest" description="Disordered" evidence="1">
    <location>
        <begin position="908"/>
        <end position="1008"/>
    </location>
</feature>
<name>A0A807LDA5_9ENTR</name>
<sequence length="3106" mass="346426">MSDYDILPKSMPDTTSELADLFETALPEASFKNDYSQLAADIYELFLDDSEDITLQSSGRPANTGTPPDENKKQQLRDFIEEALNKKLPQLIEFHGKGYNPVSPDRNALQKLQEILQNERLNIPEALRQPARRFVDTLSAVLSSEAALSPDLLQASDDVLQHLRAALDDLSATRKISTLNWEEEAEQTAREARGELVTRAAEQLFPQESQAAAREKSRQTLDSLLFAQSNALSAEYKKFDLLKASLVAESRLTRQRLAAHLQTRADTLLQGAREARRAALDMLLAESGSGQMHPEQLMHWSQGYQQYARYLRAVDDAPTGHALAGNPLVAAVNRAARQGKPARARLAGSMVPLADALGSVAVHLLQEKQRTEPAPADPQPGQKRALTERIKNVVWDRGRKKGRAARAASVWLAKTSASKVSRAASKTKHTLHRVPAVSEGTRQAISNTALLLLDEIQQAERRLRLLPGYAWVRQEAVQQQLLLSREIAAPHESALMDELVSRRLALEKDHWQQIADNAARQMEALLAPLTRLAETTWFNEFYFALSDELRANPAPGSAEAIARMDETVIQAAEQLAGIARQLNAAAVRLSGHGHEGGKALQEKAGEWLMTLKTLKSQVKTQAIQLTGQAPDNFSRSGMLARGIAEWAQTLRQDYLAGLTGDERTRANELFDTLLTELLSGQRQHFAGPDDPQAESLLKRVAIALKHTAEGTTVYPPTAEEILAGTRTVPADVQHWAEKKILTGALSAAISGGMKLLTGPVSLPVRIALRGAKTGWTLNKNLRAMNRVRLGEGPANERVRNRLFHQEMSKLAFRLTLSLSPAGGYGVAATVVGSQLLKDKKTYARALTKKVIVGLPQEALWFGLAYGGYAGVNAVVRASAERAMQKAWAQAVHARRERINRMLQQFSMADIEEEESDSESDETTEETGTELTADDTIAGDRDISEDQAVETTTSQRETSTAASTDQTTTNKRKVPLLSRSGRVKRFAPGSGAPRPGIALNTTPDKDDNKAISSQVSGSLKGIVENLTTGSGFLNSSFKNGQEGAVYNAGSNFYIYINQKYWPIDFKSNQKGVITLNPYENESEIKIEVHLKNNTWIATENENTKNNYPALPVKPKNPADEGDKAVTDSDKQVGGNATSSVDLSNSTATPELYKQVKSWPAHSAFYYDNMAGGKEAQIYTDSESHKHYIYLNGFYWPIIFTGNATASISVNTNGAQQKKIFNIRKVNQQWGPAPTFDTSPLPVKNVGNFSIEDYIKAFFSTDNAAKITSEKLQKLNNGLFVDKSTGQHYIQANGYYWHITSILLRGSEELKTWKIHEAGTREYLNIHYNEALGAWVPLQTKDNAYDIDNTIVPNTLSTDLIGEMKKWDLDSSVRPAGSGPGIEGVVYQDKTGEYYIYLQNRYWHFSWVKPNVGGVTVTADGIEKFFVLVRENSQWHYFDEELISDAFDLDSLLKSIQDATLDNETQEKIDAILWRDNFTSLDNLLYNLQKILEQGFYRLYEKPTSGALMSIISLSNKVSELQKSIAYYNPDKSNENEERNWNQNLLNLYREEFTSEQEESSYLYAARQAKVAADEANKKIAQLSIAAIDRQIKEQYAAISARMKDISYWLDFLLERPLSVDKPIAQENIDALKLTINTHQTRIKQLSTLRKQTLDRKAEYQKVIDDYNKNYRLVNISIDYVKKALAVKKKPAGFNDDVSIAEELLIDFTLQKIAIRNSATEAYTQLELDKLKTLSISQTMIAQLIERHTLSQELIEKIQQSSVRLPTLKNSYQDIEWSNKEAERIYQESYADDENPEANQLLPPLLYWLLKNNGNYNTLRTIDIDNVIDIYYADAYSLNPLKKIKKMPEGFTPLAHMLGSNYFNSDSEYYQQFATYKEKYSDYEASENTKNFLLSSDLSLNEITSSVKKRFYFNVLQSTDINDKHDGGMLFIELEDGRWVFFSLFPDALFSRTFSRKEMMENIWLKTIATLTPEKTHYHGVESVFLESFFLKNFDPNNRNTKAGKYSTVESRKKKEFEDLIKNTLYKDNDGITYDTPFKDRAYYGLTYDFSLNTEQPQETLLETLNKAFHDVLKRSATNRKTALYQPTLFQQIADAVIPFYAEIRGSINDPEHKVDATSIMLDVMSICFVASQAGTKSAALLKNAKGMGKIIGEGRKIGLVGKGLQKYVIKQMGKQGFINASGLAKISANALIDLVSPVNLADLSKISFSKSKLTSGLSNIINTDVQGALKGRSIPAKYITTNISLDDLSKAHVHGVDVYTSTTDSKMNGKYFITSDGNLYQIRWDDYAHTWRTVDPNNPGRFSYGEPVILEDENWVINKNYGGLRGGEIKYPLVTMGEQPMREGLKEEKVFENIISTPDVNAEAYLEEIKKTGGLSGAILSPSEKCELVITTMATFMKKKEFTNIRCRGMAFFVNGMDTSATNHFVLIGTKKGRDYAFDITAGQFNGLYPELSGPIIMPEEMWAQKYANITSERKLIKYADYPLNELRKVKIDYGSYSPYLVRGPNSQLPNALVLKRPIWYFPKKSVDDVAAIASTNKKMAFDTIEQANPVREAARRSRLTSQASDISWDYAVTLLENAELISKGPAITLRTGIRQATKYQRASASSPGNVNDLFASSTIINSHENLLSVKQGEILMFMEVDPNLPAKGPRPIHIMVSLGNGRFAGVKNSVLNSSLGEGKRILTAEQLGEFVNGTFRRRGNAQLPDLQLIAGRPKGLQLDSPSLKSLAEDAPLSAANSSDIAATTTEFLSKSGELAEEQARALKDLLTPLLSTTTTGVVHQPITNLLTNAVLIKKQQLANVPKGQLIIFDKTSDASSTRHVMYSLGNGEFFMVNPGHLDAGLPLDKAIVKAEQFSDEIFKNRKVYAGNISLTNLRMKSLLGQDASFVVNGNQLIITAHGAASSVNAMDASELAEVIRGLGLRETSTVDWSKIKEIRLNSCFGAFGSLPTGKVLAHILNKKVTAYPFYFSERMRDTRRFFTRARTYLPGDLPTIDVEKMIKQQSRNHDLWVRLLGLQRKSPARGVTVANSRFDNALEDVAKLANGDTTVGQFMKDYPDYKSGLSVTENELNTLVGETIPDDKTFAMRCWDILMASTYTANLVDKYLES</sequence>
<feature type="compositionally biased region" description="Acidic residues" evidence="1">
    <location>
        <begin position="909"/>
        <end position="927"/>
    </location>
</feature>
<dbReference type="Gene3D" id="3.10.670.10">
    <property type="entry name" value="Secreted effector protein ssei"/>
    <property type="match status" value="1"/>
</dbReference>
<reference evidence="3 4" key="1">
    <citation type="submission" date="2017-01" db="EMBL/GenBank/DDBJ databases">
        <authorList>
            <person name="Cao J.-M."/>
        </authorList>
    </citation>
    <scope>NUCLEOTIDE SEQUENCE [LARGE SCALE GENOMIC DNA]</scope>
    <source>
        <strain evidence="3 4">888-76</strain>
    </source>
</reference>
<dbReference type="InterPro" id="IPR028907">
    <property type="entry name" value="Tox-PLDMTX_dom"/>
</dbReference>
<dbReference type="RefSeq" id="WP_076768962.1">
    <property type="nucleotide sequence ID" value="NZ_CP019445.1"/>
</dbReference>
<evidence type="ECO:0000313" key="3">
    <source>
        <dbReference type="EMBL" id="APZ04050.1"/>
    </source>
</evidence>
<organism evidence="3 4">
    <name type="scientific">Kosakonia cowanii JCM 10956 = DSM 18146</name>
    <dbReference type="NCBI Taxonomy" id="1300165"/>
    <lineage>
        <taxon>Bacteria</taxon>
        <taxon>Pseudomonadati</taxon>
        <taxon>Pseudomonadota</taxon>
        <taxon>Gammaproteobacteria</taxon>
        <taxon>Enterobacterales</taxon>
        <taxon>Enterobacteriaceae</taxon>
        <taxon>Kosakonia</taxon>
    </lineage>
</organism>